<evidence type="ECO:0000259" key="6">
    <source>
        <dbReference type="Pfam" id="PF13873"/>
    </source>
</evidence>
<comment type="function">
    <text evidence="5">Involved in transvection phenomena (= synapsis-dependent gene expression), where the synaptic pairing of chromosomes carrying genes with which zeste interacts influences the expression of these genes. Zeste binds to DNA and stimulates transcription from a nearby promoter.</text>
</comment>
<protein>
    <recommendedName>
        <fullName evidence="2">Regulatory protein zeste</fullName>
    </recommendedName>
</protein>
<evidence type="ECO:0000256" key="5">
    <source>
        <dbReference type="ARBA" id="ARBA00025466"/>
    </source>
</evidence>
<keyword evidence="4" id="KW-0804">Transcription</keyword>
<dbReference type="OrthoDB" id="6628530at2759"/>
<gene>
    <name evidence="7" type="ORF">GE061_005411</name>
</gene>
<dbReference type="InterPro" id="IPR028002">
    <property type="entry name" value="Myb_DNA-bind_5"/>
</dbReference>
<proteinExistence type="predicted"/>
<organism evidence="7 8">
    <name type="scientific">Apolygus lucorum</name>
    <name type="common">Small green plant bug</name>
    <name type="synonym">Lygocoris lucorum</name>
    <dbReference type="NCBI Taxonomy" id="248454"/>
    <lineage>
        <taxon>Eukaryota</taxon>
        <taxon>Metazoa</taxon>
        <taxon>Ecdysozoa</taxon>
        <taxon>Arthropoda</taxon>
        <taxon>Hexapoda</taxon>
        <taxon>Insecta</taxon>
        <taxon>Pterygota</taxon>
        <taxon>Neoptera</taxon>
        <taxon>Paraneoptera</taxon>
        <taxon>Hemiptera</taxon>
        <taxon>Heteroptera</taxon>
        <taxon>Panheteroptera</taxon>
        <taxon>Cimicomorpha</taxon>
        <taxon>Miridae</taxon>
        <taxon>Mirini</taxon>
        <taxon>Apolygus</taxon>
    </lineage>
</organism>
<comment type="subunit">
    <text evidence="1">Self-associates forming complexes of several hundred monomers.</text>
</comment>
<reference evidence="7" key="1">
    <citation type="journal article" date="2021" name="Mol. Ecol. Resour.">
        <title>Apolygus lucorum genome provides insights into omnivorousness and mesophyll feeding.</title>
        <authorList>
            <person name="Liu Y."/>
            <person name="Liu H."/>
            <person name="Wang H."/>
            <person name="Huang T."/>
            <person name="Liu B."/>
            <person name="Yang B."/>
            <person name="Yin L."/>
            <person name="Li B."/>
            <person name="Zhang Y."/>
            <person name="Zhang S."/>
            <person name="Jiang F."/>
            <person name="Zhang X."/>
            <person name="Ren Y."/>
            <person name="Wang B."/>
            <person name="Wang S."/>
            <person name="Lu Y."/>
            <person name="Wu K."/>
            <person name="Fan W."/>
            <person name="Wang G."/>
        </authorList>
    </citation>
    <scope>NUCLEOTIDE SEQUENCE</scope>
    <source>
        <strain evidence="7">12Hb</strain>
    </source>
</reference>
<evidence type="ECO:0000313" key="8">
    <source>
        <dbReference type="Proteomes" id="UP000466442"/>
    </source>
</evidence>
<accession>A0A8S9WXJ7</accession>
<feature type="domain" description="Myb/SANT-like DNA-binding" evidence="6">
    <location>
        <begin position="4"/>
        <end position="59"/>
    </location>
</feature>
<evidence type="ECO:0000256" key="3">
    <source>
        <dbReference type="ARBA" id="ARBA00023015"/>
    </source>
</evidence>
<evidence type="ECO:0000313" key="7">
    <source>
        <dbReference type="EMBL" id="KAF6200964.1"/>
    </source>
</evidence>
<evidence type="ECO:0000256" key="1">
    <source>
        <dbReference type="ARBA" id="ARBA00011764"/>
    </source>
</evidence>
<dbReference type="AlphaFoldDB" id="A0A8S9WXJ7"/>
<evidence type="ECO:0000256" key="2">
    <source>
        <dbReference type="ARBA" id="ARBA00016807"/>
    </source>
</evidence>
<dbReference type="EMBL" id="WIXP02000013">
    <property type="protein sequence ID" value="KAF6200964.1"/>
    <property type="molecule type" value="Genomic_DNA"/>
</dbReference>
<comment type="caution">
    <text evidence="7">The sequence shown here is derived from an EMBL/GenBank/DDBJ whole genome shotgun (WGS) entry which is preliminary data.</text>
</comment>
<dbReference type="Pfam" id="PF13873">
    <property type="entry name" value="Myb_DNA-bind_5"/>
    <property type="match status" value="1"/>
</dbReference>
<name>A0A8S9WXJ7_APOLU</name>
<sequence>MTFVLEKKNIVENKQSDAVSNCEKKTAWEEIAMKFNSEPAHTKRTVAQLMKCWDNVKKKEDRYFEKDGLE</sequence>
<keyword evidence="8" id="KW-1185">Reference proteome</keyword>
<keyword evidence="3" id="KW-0805">Transcription regulation</keyword>
<dbReference type="Proteomes" id="UP000466442">
    <property type="component" value="Unassembled WGS sequence"/>
</dbReference>
<evidence type="ECO:0000256" key="4">
    <source>
        <dbReference type="ARBA" id="ARBA00023163"/>
    </source>
</evidence>